<dbReference type="EMBL" id="CP044065">
    <property type="protein sequence ID" value="QET01365.1"/>
    <property type="molecule type" value="Genomic_DNA"/>
</dbReference>
<protein>
    <submittedName>
        <fullName evidence="2">Uncharacterized protein</fullName>
    </submittedName>
</protein>
<keyword evidence="1" id="KW-0812">Transmembrane</keyword>
<feature type="transmembrane region" description="Helical" evidence="1">
    <location>
        <begin position="12"/>
        <end position="31"/>
    </location>
</feature>
<gene>
    <name evidence="2" type="ORF">FOB72_04475</name>
</gene>
<sequence>MITRVKRILLGTQRLFIGLACVVVLLLGIFLLFIDRVAAGTACLSASVVLFFLTNIEMFESIKGPGGVEARLRVLTEQVTETAQLAQRLKGLVVSMAELSATLLTRSGYLADPVPRDELLRRMREMEAQLTTAGITQPEMQRTMADWHNGVVGQLLSNAYRAVNDCIKQRQQWMDVQWSGLKTPIDQSDPQYLKLLMLRERDARGHEDFRKAYENGDHHARVALIKRVVSYLNADDLGRDTLDSARVDESLKHAEYYLAHRAFLSEAYWMSQ</sequence>
<evidence type="ECO:0000313" key="2">
    <source>
        <dbReference type="EMBL" id="QET01365.1"/>
    </source>
</evidence>
<name>A0A5P2H1D6_9BURK</name>
<proteinExistence type="predicted"/>
<evidence type="ECO:0000256" key="1">
    <source>
        <dbReference type="SAM" id="Phobius"/>
    </source>
</evidence>
<organism evidence="2 3">
    <name type="scientific">Cupriavidus pauculus</name>
    <dbReference type="NCBI Taxonomy" id="82633"/>
    <lineage>
        <taxon>Bacteria</taxon>
        <taxon>Pseudomonadati</taxon>
        <taxon>Pseudomonadota</taxon>
        <taxon>Betaproteobacteria</taxon>
        <taxon>Burkholderiales</taxon>
        <taxon>Burkholderiaceae</taxon>
        <taxon>Cupriavidus</taxon>
    </lineage>
</organism>
<reference evidence="2 3" key="1">
    <citation type="submission" date="2019-09" db="EMBL/GenBank/DDBJ databases">
        <title>FDA dAtabase for Regulatory Grade micrObial Sequences (FDA-ARGOS): Supporting development and validation of Infectious Disease Dx tests.</title>
        <authorList>
            <person name="Sciortino C."/>
            <person name="Tallon L."/>
            <person name="Sadzewicz L."/>
            <person name="Vavikolanu K."/>
            <person name="Mehta A."/>
            <person name="Aluvathingal J."/>
            <person name="Nadendla S."/>
            <person name="Nandy P."/>
            <person name="Geyer C."/>
            <person name="Yan Y."/>
            <person name="Sichtig H."/>
        </authorList>
    </citation>
    <scope>NUCLEOTIDE SEQUENCE [LARGE SCALE GENOMIC DNA]</scope>
    <source>
        <strain evidence="2 3">FDAARGOS_664</strain>
    </source>
</reference>
<keyword evidence="1" id="KW-1133">Transmembrane helix</keyword>
<dbReference type="Proteomes" id="UP000322822">
    <property type="component" value="Chromosome 1"/>
</dbReference>
<dbReference type="RefSeq" id="WP_150371418.1">
    <property type="nucleotide sequence ID" value="NZ_CP044065.1"/>
</dbReference>
<accession>A0A5P2H1D6</accession>
<dbReference type="AlphaFoldDB" id="A0A5P2H1D6"/>
<evidence type="ECO:0000313" key="3">
    <source>
        <dbReference type="Proteomes" id="UP000322822"/>
    </source>
</evidence>
<keyword evidence="1" id="KW-0472">Membrane</keyword>